<dbReference type="Pfam" id="PF20737">
    <property type="entry name" value="Glyco_hydro127C"/>
    <property type="match status" value="1"/>
</dbReference>
<evidence type="ECO:0000313" key="4">
    <source>
        <dbReference type="EMBL" id="OVE83107.1"/>
    </source>
</evidence>
<dbReference type="InterPro" id="IPR012878">
    <property type="entry name" value="Beta-AFase-like_GH127_cat"/>
</dbReference>
<dbReference type="GO" id="GO:0005975">
    <property type="term" value="P:carbohydrate metabolic process"/>
    <property type="evidence" value="ECO:0007669"/>
    <property type="project" value="InterPro"/>
</dbReference>
<dbReference type="InterPro" id="IPR049049">
    <property type="entry name" value="Beta-AFase-like_GH127_C"/>
</dbReference>
<feature type="domain" description="Non-reducing end beta-L-arabinofuranosidase-like GH127 middle" evidence="2">
    <location>
        <begin position="430"/>
        <end position="517"/>
    </location>
</feature>
<gene>
    <name evidence="4" type="ORF">B2G88_16990</name>
</gene>
<protein>
    <recommendedName>
        <fullName evidence="6">Glycoside hydrolase family 127 protein</fullName>
    </recommendedName>
</protein>
<dbReference type="Proteomes" id="UP000196084">
    <property type="component" value="Unassembled WGS sequence"/>
</dbReference>
<evidence type="ECO:0000259" key="2">
    <source>
        <dbReference type="Pfam" id="PF20736"/>
    </source>
</evidence>
<sequence length="638" mass="70821">MRQMEPVEPTAVTLDDEFWNPRLETNREVTIEYQYDQLESSGCLENFRRAANGETGGFEGMWFADSDAYKWLEAASYVLATTDEPDPELADRVADVIDLVAAAQDEDGYLNTYFTLEEPDKRWTNLNMLHELYCAGHLIEAAVAHHRATGDESLLEVATAFADHIDDVFPDRIDGAPGHQEIELALVKLARVTGEERYVDLAAYFVEIRGHDDRLEWELANPEDIAGYDPGGDGIVEGARGVFWEDGEYDGSYAQAHAPFEDQEAVEGHAVRAMYFFAGVADVAAETGDEALLTHLERLWENMTTKRLYITGGIGSAHEGERFTEDYDLPNETAYAETCAAIGSIFWNQRMLELTGEPKYADLIERTLYNGVLAGVSLDGTEFFYDNRLASDGSHSRSGWFHCACCPPNVARLFASLGRYLYTVDGRDCYVNQYIGGTASVALEEDDLTLTQETALPWEGDVTLEVTAPEPTTATLHLRIPEWCDDASITVNGEIVSTADESYVSLERTWDDDRIAATFEHSTTVVEGHPAVAATAGRVAITRGPLVYCLEATDNDRPIHQYHIDATTEFTSTHRAGLLDGVTVLEADATVPSLEGWDRTLYRPAEASSNTITPLTAIPYYAWDNRDAGPMRVWLEAQ</sequence>
<evidence type="ECO:0000259" key="3">
    <source>
        <dbReference type="Pfam" id="PF20737"/>
    </source>
</evidence>
<dbReference type="Pfam" id="PF07944">
    <property type="entry name" value="Beta-AFase-like_GH127_cat"/>
    <property type="match status" value="1"/>
</dbReference>
<dbReference type="Gene3D" id="1.50.10.10">
    <property type="match status" value="1"/>
</dbReference>
<dbReference type="AlphaFoldDB" id="A0A202E4F8"/>
<dbReference type="RefSeq" id="WP_176393280.1">
    <property type="nucleotide sequence ID" value="NZ_MWPH01000004.1"/>
</dbReference>
<evidence type="ECO:0008006" key="6">
    <source>
        <dbReference type="Google" id="ProtNLM"/>
    </source>
</evidence>
<proteinExistence type="predicted"/>
<dbReference type="InterPro" id="IPR049174">
    <property type="entry name" value="Beta-AFase-like"/>
</dbReference>
<name>A0A202E4F8_9EURY</name>
<dbReference type="PANTHER" id="PTHR43465:SF2">
    <property type="entry name" value="DUF1680 DOMAIN PROTEIN (AFU_ORTHOLOGUE AFUA_1G08910)"/>
    <property type="match status" value="1"/>
</dbReference>
<dbReference type="Pfam" id="PF20736">
    <property type="entry name" value="Glyco_hydro127M"/>
    <property type="match status" value="1"/>
</dbReference>
<accession>A0A202E4F8</accession>
<evidence type="ECO:0000313" key="5">
    <source>
        <dbReference type="Proteomes" id="UP000196084"/>
    </source>
</evidence>
<evidence type="ECO:0000259" key="1">
    <source>
        <dbReference type="Pfam" id="PF07944"/>
    </source>
</evidence>
<feature type="domain" description="Non-reducing end beta-L-arabinofuranosidase-like GH127 catalytic" evidence="1">
    <location>
        <begin position="11"/>
        <end position="418"/>
    </location>
</feature>
<dbReference type="OrthoDB" id="371693at2157"/>
<dbReference type="InterPro" id="IPR049046">
    <property type="entry name" value="Beta-AFase-like_GH127_middle"/>
</dbReference>
<reference evidence="4 5" key="1">
    <citation type="submission" date="2017-02" db="EMBL/GenBank/DDBJ databases">
        <title>Natronthermophilus aegyptiacus gen. nov.,sp. nov., an aerobic, extremely halophilic alkalithermophilic archaeon isolated from the athalassohaline Wadi An Natrun, Egypt.</title>
        <authorList>
            <person name="Zhao B."/>
        </authorList>
    </citation>
    <scope>NUCLEOTIDE SEQUENCE [LARGE SCALE GENOMIC DNA]</scope>
    <source>
        <strain evidence="4 5">CGMCC 1.3597</strain>
    </source>
</reference>
<organism evidence="4 5">
    <name type="scientific">Natronolimnobius baerhuensis</name>
    <dbReference type="NCBI Taxonomy" id="253108"/>
    <lineage>
        <taxon>Archaea</taxon>
        <taxon>Methanobacteriati</taxon>
        <taxon>Methanobacteriota</taxon>
        <taxon>Stenosarchaea group</taxon>
        <taxon>Halobacteria</taxon>
        <taxon>Halobacteriales</taxon>
        <taxon>Natrialbaceae</taxon>
        <taxon>Natronolimnobius</taxon>
    </lineage>
</organism>
<keyword evidence="5" id="KW-1185">Reference proteome</keyword>
<dbReference type="PANTHER" id="PTHR43465">
    <property type="entry name" value="DUF1680 DOMAIN PROTEIN (AFU_ORTHOLOGUE AFUA_1G08910)"/>
    <property type="match status" value="1"/>
</dbReference>
<feature type="domain" description="Non-reducing end beta-L-arabinofuranosidase-like GH127 C-terminal" evidence="3">
    <location>
        <begin position="525"/>
        <end position="635"/>
    </location>
</feature>
<dbReference type="EMBL" id="MWPH01000004">
    <property type="protein sequence ID" value="OVE83107.1"/>
    <property type="molecule type" value="Genomic_DNA"/>
</dbReference>
<dbReference type="SUPFAM" id="SSF48208">
    <property type="entry name" value="Six-hairpin glycosidases"/>
    <property type="match status" value="1"/>
</dbReference>
<dbReference type="InterPro" id="IPR008928">
    <property type="entry name" value="6-hairpin_glycosidase_sf"/>
</dbReference>
<comment type="caution">
    <text evidence="4">The sequence shown here is derived from an EMBL/GenBank/DDBJ whole genome shotgun (WGS) entry which is preliminary data.</text>
</comment>
<dbReference type="InterPro" id="IPR012341">
    <property type="entry name" value="6hp_glycosidase-like_sf"/>
</dbReference>